<keyword evidence="3 10" id="KW-0349">Heme</keyword>
<dbReference type="InterPro" id="IPR012292">
    <property type="entry name" value="Globin/Proto"/>
</dbReference>
<evidence type="ECO:0000313" key="14">
    <source>
        <dbReference type="Proteomes" id="UP001500839"/>
    </source>
</evidence>
<dbReference type="Proteomes" id="UP001500839">
    <property type="component" value="Unassembled WGS sequence"/>
</dbReference>
<dbReference type="InterPro" id="IPR009050">
    <property type="entry name" value="Globin-like_sf"/>
</dbReference>
<keyword evidence="6" id="KW-0408">Iron</keyword>
<evidence type="ECO:0000256" key="2">
    <source>
        <dbReference type="ARBA" id="ARBA00012229"/>
    </source>
</evidence>
<comment type="catalytic activity">
    <reaction evidence="8">
        <text>2 nitric oxide + NADH + 2 O2 = 2 nitrate + NAD(+) + H(+)</text>
        <dbReference type="Rhea" id="RHEA:19469"/>
        <dbReference type="ChEBI" id="CHEBI:15378"/>
        <dbReference type="ChEBI" id="CHEBI:15379"/>
        <dbReference type="ChEBI" id="CHEBI:16480"/>
        <dbReference type="ChEBI" id="CHEBI:17632"/>
        <dbReference type="ChEBI" id="CHEBI:57540"/>
        <dbReference type="ChEBI" id="CHEBI:57945"/>
        <dbReference type="EC" id="1.14.12.17"/>
    </reaction>
</comment>
<evidence type="ECO:0000256" key="5">
    <source>
        <dbReference type="ARBA" id="ARBA00022723"/>
    </source>
</evidence>
<dbReference type="InterPro" id="IPR001433">
    <property type="entry name" value="OxRdtase_FAD/NAD-bd"/>
</dbReference>
<evidence type="ECO:0000259" key="11">
    <source>
        <dbReference type="PROSITE" id="PS01033"/>
    </source>
</evidence>
<comment type="caution">
    <text evidence="13">The sequence shown here is derived from an EMBL/GenBank/DDBJ whole genome shotgun (WGS) entry which is preliminary data.</text>
</comment>
<feature type="domain" description="Globin" evidence="11">
    <location>
        <begin position="2"/>
        <end position="142"/>
    </location>
</feature>
<evidence type="ECO:0000256" key="4">
    <source>
        <dbReference type="ARBA" id="ARBA00022621"/>
    </source>
</evidence>
<dbReference type="EMBL" id="BAABKQ010000001">
    <property type="protein sequence ID" value="GAA4817017.1"/>
    <property type="molecule type" value="Genomic_DNA"/>
</dbReference>
<dbReference type="PANTHER" id="PTHR43396:SF3">
    <property type="entry name" value="FLAVOHEMOPROTEIN"/>
    <property type="match status" value="1"/>
</dbReference>
<reference evidence="14" key="1">
    <citation type="journal article" date="2019" name="Int. J. Syst. Evol. Microbiol.">
        <title>The Global Catalogue of Microorganisms (GCM) 10K type strain sequencing project: providing services to taxonomists for standard genome sequencing and annotation.</title>
        <authorList>
            <consortium name="The Broad Institute Genomics Platform"/>
            <consortium name="The Broad Institute Genome Sequencing Center for Infectious Disease"/>
            <person name="Wu L."/>
            <person name="Ma J."/>
        </authorList>
    </citation>
    <scope>NUCLEOTIDE SEQUENCE [LARGE SCALE GENOMIC DNA]</scope>
    <source>
        <strain evidence="14">JCM 18542</strain>
    </source>
</reference>
<dbReference type="InterPro" id="IPR039261">
    <property type="entry name" value="FNR_nucleotide-bd"/>
</dbReference>
<dbReference type="SUPFAM" id="SSF63380">
    <property type="entry name" value="Riboflavin synthase domain-like"/>
    <property type="match status" value="1"/>
</dbReference>
<dbReference type="PANTHER" id="PTHR43396">
    <property type="entry name" value="FLAVOHEMOPROTEIN"/>
    <property type="match status" value="1"/>
</dbReference>
<dbReference type="Gene3D" id="3.40.50.80">
    <property type="entry name" value="Nucleotide-binding domain of ferredoxin-NADP reductase (FNR) module"/>
    <property type="match status" value="1"/>
</dbReference>
<keyword evidence="7" id="KW-0520">NAD</keyword>
<keyword evidence="10" id="KW-0813">Transport</keyword>
<proteinExistence type="inferred from homology"/>
<feature type="domain" description="FAD-binding FR-type" evidence="12">
    <location>
        <begin position="154"/>
        <end position="269"/>
    </location>
</feature>
<evidence type="ECO:0000256" key="10">
    <source>
        <dbReference type="RuleBase" id="RU000356"/>
    </source>
</evidence>
<evidence type="ECO:0000313" key="13">
    <source>
        <dbReference type="EMBL" id="GAA4817017.1"/>
    </source>
</evidence>
<dbReference type="PROSITE" id="PS01033">
    <property type="entry name" value="GLOBIN"/>
    <property type="match status" value="1"/>
</dbReference>
<evidence type="ECO:0000256" key="6">
    <source>
        <dbReference type="ARBA" id="ARBA00023004"/>
    </source>
</evidence>
<organism evidence="13 14">
    <name type="scientific">Tomitella cavernea</name>
    <dbReference type="NCBI Taxonomy" id="1387982"/>
    <lineage>
        <taxon>Bacteria</taxon>
        <taxon>Bacillati</taxon>
        <taxon>Actinomycetota</taxon>
        <taxon>Actinomycetes</taxon>
        <taxon>Mycobacteriales</taxon>
        <taxon>Tomitella</taxon>
    </lineage>
</organism>
<dbReference type="SUPFAM" id="SSF52343">
    <property type="entry name" value="Ferredoxin reductase-like, C-terminal NADP-linked domain"/>
    <property type="match status" value="1"/>
</dbReference>
<comment type="similarity">
    <text evidence="1">In the C-terminal section; belongs to the flavoprotein pyridine nucleotide cytochrome reductase family.</text>
</comment>
<dbReference type="RefSeq" id="WP_200176230.1">
    <property type="nucleotide sequence ID" value="NZ_BAABKQ010000001.1"/>
</dbReference>
<dbReference type="InterPro" id="IPR017938">
    <property type="entry name" value="Riboflavin_synthase-like_b-brl"/>
</dbReference>
<name>A0ABP9CRA6_9ACTN</name>
<keyword evidence="4 10" id="KW-0561">Oxygen transport</keyword>
<dbReference type="PROSITE" id="PS51384">
    <property type="entry name" value="FAD_FR"/>
    <property type="match status" value="1"/>
</dbReference>
<evidence type="ECO:0000259" key="12">
    <source>
        <dbReference type="PROSITE" id="PS51384"/>
    </source>
</evidence>
<dbReference type="SUPFAM" id="SSF46458">
    <property type="entry name" value="Globin-like"/>
    <property type="match status" value="1"/>
</dbReference>
<dbReference type="InterPro" id="IPR000971">
    <property type="entry name" value="Globin"/>
</dbReference>
<dbReference type="CDD" id="cd14782">
    <property type="entry name" value="FHb-globin_2"/>
    <property type="match status" value="1"/>
</dbReference>
<keyword evidence="14" id="KW-1185">Reference proteome</keyword>
<dbReference type="Gene3D" id="2.40.30.10">
    <property type="entry name" value="Translation factors"/>
    <property type="match status" value="1"/>
</dbReference>
<dbReference type="Pfam" id="PF00042">
    <property type="entry name" value="Globin"/>
    <property type="match status" value="1"/>
</dbReference>
<protein>
    <recommendedName>
        <fullName evidence="2">nitric oxide dioxygenase</fullName>
        <ecNumber evidence="2">1.14.12.17</ecNumber>
    </recommendedName>
</protein>
<keyword evidence="5" id="KW-0479">Metal-binding</keyword>
<dbReference type="Pfam" id="PF00175">
    <property type="entry name" value="NAD_binding_1"/>
    <property type="match status" value="1"/>
</dbReference>
<evidence type="ECO:0000256" key="8">
    <source>
        <dbReference type="ARBA" id="ARBA00048649"/>
    </source>
</evidence>
<dbReference type="InterPro" id="IPR017927">
    <property type="entry name" value="FAD-bd_FR_type"/>
</dbReference>
<evidence type="ECO:0000256" key="1">
    <source>
        <dbReference type="ARBA" id="ARBA00006401"/>
    </source>
</evidence>
<gene>
    <name evidence="13" type="ORF">GCM10023353_24400</name>
</gene>
<accession>A0ABP9CRA6</accession>
<comment type="catalytic activity">
    <reaction evidence="9">
        <text>2 nitric oxide + NADPH + 2 O2 = 2 nitrate + NADP(+) + H(+)</text>
        <dbReference type="Rhea" id="RHEA:19465"/>
        <dbReference type="ChEBI" id="CHEBI:15378"/>
        <dbReference type="ChEBI" id="CHEBI:15379"/>
        <dbReference type="ChEBI" id="CHEBI:16480"/>
        <dbReference type="ChEBI" id="CHEBI:17632"/>
        <dbReference type="ChEBI" id="CHEBI:57783"/>
        <dbReference type="ChEBI" id="CHEBI:58349"/>
        <dbReference type="EC" id="1.14.12.17"/>
    </reaction>
</comment>
<evidence type="ECO:0000256" key="3">
    <source>
        <dbReference type="ARBA" id="ARBA00022617"/>
    </source>
</evidence>
<comment type="similarity">
    <text evidence="10">Belongs to the globin family.</text>
</comment>
<evidence type="ECO:0000256" key="7">
    <source>
        <dbReference type="ARBA" id="ARBA00023027"/>
    </source>
</evidence>
<evidence type="ECO:0000256" key="9">
    <source>
        <dbReference type="ARBA" id="ARBA00049433"/>
    </source>
</evidence>
<dbReference type="Gene3D" id="1.10.490.10">
    <property type="entry name" value="Globins"/>
    <property type="match status" value="1"/>
</dbReference>
<sequence>MGISPQNLQVIRASLPAVAGAIGEVTPLFYRSMFAAHPELERDLFNRGNQSQGEQQKALAGAIVAFATIRTGSDPERARSIISRIAHKHASLGITADQYAIVHKHLFDAIAEVLGDALTDDVAAAWDELYWDMGRCLVTEENRLYADVGVAPGDVWRELSVMRRVQQSAETVTFELASADGAPLPRHRPGQYVSVQVPLPDGARQIRQYSLVGAPSARNWEISVKALPAAVLADGTAAPEGQVSQHLYRNVFEGDTLRVSIPFGDLVLDDGDSPVMLVSAGIGCTPMIGMLHHLADTGSTRPVSVLHADRSPSHHAHRAELTELVGRISSAVLHRWYEDLGARPSAPTIASGRADVSGIGIADGTTVYMCGPMPFMRSIRQSLIARAVPAESIHCEVFGPESWDDADRGTALASASS</sequence>
<dbReference type="CDD" id="cd06184">
    <property type="entry name" value="flavohem_like_fad_nad_binding"/>
    <property type="match status" value="1"/>
</dbReference>
<dbReference type="EC" id="1.14.12.17" evidence="2"/>